<evidence type="ECO:0000256" key="4">
    <source>
        <dbReference type="ARBA" id="ARBA00022723"/>
    </source>
</evidence>
<evidence type="ECO:0000259" key="9">
    <source>
        <dbReference type="SMART" id="SM00849"/>
    </source>
</evidence>
<accession>A0ABU9UBP6</accession>
<dbReference type="SMART" id="SM00849">
    <property type="entry name" value="Lactamase_B"/>
    <property type="match status" value="1"/>
</dbReference>
<comment type="function">
    <text evidence="8">Zinc phosphodiesterase, which displays some tRNA 3'-processing endonuclease activity. Probably involved in tRNA maturation, by removing a 3'-trailer from precursor tRNA.</text>
</comment>
<dbReference type="RefSeq" id="WP_420069533.1">
    <property type="nucleotide sequence ID" value="NZ_JBCHKQ010000002.1"/>
</dbReference>
<evidence type="ECO:0000256" key="1">
    <source>
        <dbReference type="ARBA" id="ARBA00011738"/>
    </source>
</evidence>
<dbReference type="Pfam" id="PF23023">
    <property type="entry name" value="Anti-Pycsar_Apyc1"/>
    <property type="match status" value="1"/>
</dbReference>
<dbReference type="InterPro" id="IPR013471">
    <property type="entry name" value="RNase_Z/BN"/>
</dbReference>
<keyword evidence="3 8" id="KW-0540">Nuclease</keyword>
<comment type="catalytic activity">
    <reaction evidence="8">
        <text>Endonucleolytic cleavage of RNA, removing extra 3' nucleotides from tRNA precursor, generating 3' termini of tRNAs. A 3'-hydroxy group is left at the tRNA terminus and a 5'-phosphoryl group is left at the trailer molecule.</text>
        <dbReference type="EC" id="3.1.26.11"/>
    </reaction>
</comment>
<dbReference type="InterPro" id="IPR001279">
    <property type="entry name" value="Metallo-B-lactamas"/>
</dbReference>
<dbReference type="EMBL" id="JBCHKQ010000002">
    <property type="protein sequence ID" value="MEM5948087.1"/>
    <property type="molecule type" value="Genomic_DNA"/>
</dbReference>
<reference evidence="10 11" key="1">
    <citation type="submission" date="2024-03" db="EMBL/GenBank/DDBJ databases">
        <title>Ignisphaera cupida sp. nov., a hyperthermophilic hydrolytic archaeon from a hot spring of Kamchatka, and proposal of Ignisphaeraceae fam. nov.</title>
        <authorList>
            <person name="Podosokorskaya O.A."/>
            <person name="Elcheninov A.G."/>
            <person name="Maltseva A.I."/>
            <person name="Zayulina K.S."/>
            <person name="Novikov A."/>
            <person name="Merkel A.Y."/>
        </authorList>
    </citation>
    <scope>NUCLEOTIDE SEQUENCE [LARGE SCALE GENOMIC DNA]</scope>
    <source>
        <strain evidence="10 11">38H-sp</strain>
    </source>
</reference>
<sequence length="311" mass="34756">MNLEAFILGTGGMMPLPHRFLTSMLLRREGDLFLFDCGEGTQVSLRALNLRWKKISAIFISHTHADHVTGLPGILMLSSQVDRNEPLFIYGPPKVREYVEMSRKVLDMYINYEIVVREIPAGESVVCHEGDGFCVRSFPLRHTKPCVGYTLEESSRPGVFFPERAVELGVPMGPLWAALQRGESVNAKDGSVVTSDMVMGPPRSGRKVSFVTDTMYLPHISEYVADSDLFVCEGMFSHELVETAREKRHLTAVEAATIARDAGGIGRLGLIHYSPRYSNRELKVLLKEAKSVFADTFLCRDGQAIDIPYRD</sequence>
<keyword evidence="2 8" id="KW-0819">tRNA processing</keyword>
<keyword evidence="11" id="KW-1185">Reference proteome</keyword>
<feature type="binding site" evidence="8">
    <location>
        <position position="272"/>
    </location>
    <ligand>
        <name>Zn(2+)</name>
        <dbReference type="ChEBI" id="CHEBI:29105"/>
        <label>2</label>
        <note>catalytic</note>
    </ligand>
</feature>
<comment type="caution">
    <text evidence="10">The sequence shown here is derived from an EMBL/GenBank/DDBJ whole genome shotgun (WGS) entry which is preliminary data.</text>
</comment>
<comment type="subunit">
    <text evidence="1 8">Homodimer.</text>
</comment>
<dbReference type="GO" id="GO:0042781">
    <property type="term" value="F:3'-tRNA processing endoribonuclease activity"/>
    <property type="evidence" value="ECO:0007669"/>
    <property type="project" value="UniProtKB-EC"/>
</dbReference>
<feature type="binding site" evidence="8">
    <location>
        <position position="213"/>
    </location>
    <ligand>
        <name>Zn(2+)</name>
        <dbReference type="ChEBI" id="CHEBI:29105"/>
        <label>1</label>
        <note>catalytic</note>
    </ligand>
</feature>
<keyword evidence="7 8" id="KW-0862">Zinc</keyword>
<feature type="binding site" evidence="8">
    <location>
        <position position="66"/>
    </location>
    <ligand>
        <name>Zn(2+)</name>
        <dbReference type="ChEBI" id="CHEBI:29105"/>
        <label>2</label>
        <note>catalytic</note>
    </ligand>
</feature>
<dbReference type="Gene3D" id="3.60.15.10">
    <property type="entry name" value="Ribonuclease Z/Hydroxyacylglutathione hydrolase-like"/>
    <property type="match status" value="1"/>
</dbReference>
<evidence type="ECO:0000313" key="10">
    <source>
        <dbReference type="EMBL" id="MEM5948087.1"/>
    </source>
</evidence>
<keyword evidence="5 8" id="KW-0255">Endonuclease</keyword>
<feature type="domain" description="Metallo-beta-lactamase" evidence="9">
    <location>
        <begin position="20"/>
        <end position="196"/>
    </location>
</feature>
<gene>
    <name evidence="8" type="primary">rnz</name>
    <name evidence="10" type="ORF">WKV44_05995</name>
</gene>
<feature type="binding site" evidence="8">
    <location>
        <position position="142"/>
    </location>
    <ligand>
        <name>Zn(2+)</name>
        <dbReference type="ChEBI" id="CHEBI:29105"/>
        <label>1</label>
        <note>catalytic</note>
    </ligand>
</feature>
<evidence type="ECO:0000313" key="11">
    <source>
        <dbReference type="Proteomes" id="UP001466331"/>
    </source>
</evidence>
<organism evidence="10 11">
    <name type="scientific">Rarispira pelagica</name>
    <dbReference type="NCBI Taxonomy" id="3141764"/>
    <lineage>
        <taxon>Bacteria</taxon>
        <taxon>Pseudomonadati</taxon>
        <taxon>Spirochaetota</taxon>
        <taxon>Spirochaetia</taxon>
        <taxon>Winmispirales</taxon>
        <taxon>Winmispiraceae</taxon>
        <taxon>Rarispira</taxon>
    </lineage>
</organism>
<dbReference type="EC" id="3.1.26.11" evidence="8"/>
<dbReference type="PANTHER" id="PTHR46018:SF2">
    <property type="entry name" value="ZINC PHOSPHODIESTERASE ELAC PROTEIN 1"/>
    <property type="match status" value="1"/>
</dbReference>
<evidence type="ECO:0000256" key="6">
    <source>
        <dbReference type="ARBA" id="ARBA00022801"/>
    </source>
</evidence>
<dbReference type="CDD" id="cd07717">
    <property type="entry name" value="RNaseZ_ZiPD-like_MBL-fold"/>
    <property type="match status" value="1"/>
</dbReference>
<feature type="binding site" evidence="8">
    <location>
        <position position="213"/>
    </location>
    <ligand>
        <name>Zn(2+)</name>
        <dbReference type="ChEBI" id="CHEBI:29105"/>
        <label>2</label>
        <note>catalytic</note>
    </ligand>
</feature>
<feature type="active site" description="Proton acceptor" evidence="8">
    <location>
        <position position="66"/>
    </location>
</feature>
<dbReference type="Proteomes" id="UP001466331">
    <property type="component" value="Unassembled WGS sequence"/>
</dbReference>
<dbReference type="NCBIfam" id="NF000801">
    <property type="entry name" value="PRK00055.1-3"/>
    <property type="match status" value="1"/>
</dbReference>
<comment type="cofactor">
    <cofactor evidence="8">
        <name>Zn(2+)</name>
        <dbReference type="ChEBI" id="CHEBI:29105"/>
    </cofactor>
    <text evidence="8">Binds 2 Zn(2+) ions.</text>
</comment>
<name>A0ABU9UBP6_9SPIR</name>
<evidence type="ECO:0000256" key="3">
    <source>
        <dbReference type="ARBA" id="ARBA00022722"/>
    </source>
</evidence>
<keyword evidence="6 8" id="KW-0378">Hydrolase</keyword>
<dbReference type="NCBIfam" id="TIGR02651">
    <property type="entry name" value="RNase_Z"/>
    <property type="match status" value="1"/>
</dbReference>
<comment type="similarity">
    <text evidence="8">Belongs to the RNase Z family.</text>
</comment>
<dbReference type="SUPFAM" id="SSF56281">
    <property type="entry name" value="Metallo-hydrolase/oxidoreductase"/>
    <property type="match status" value="1"/>
</dbReference>
<evidence type="ECO:0000256" key="5">
    <source>
        <dbReference type="ARBA" id="ARBA00022759"/>
    </source>
</evidence>
<dbReference type="InterPro" id="IPR036866">
    <property type="entry name" value="RibonucZ/Hydroxyglut_hydro"/>
</dbReference>
<evidence type="ECO:0000256" key="8">
    <source>
        <dbReference type="HAMAP-Rule" id="MF_01818"/>
    </source>
</evidence>
<evidence type="ECO:0000256" key="7">
    <source>
        <dbReference type="ARBA" id="ARBA00022833"/>
    </source>
</evidence>
<keyword evidence="4 8" id="KW-0479">Metal-binding</keyword>
<dbReference type="HAMAP" id="MF_01818">
    <property type="entry name" value="RNase_Z_BN"/>
    <property type="match status" value="1"/>
</dbReference>
<protein>
    <recommendedName>
        <fullName evidence="8">Ribonuclease Z</fullName>
        <shortName evidence="8">RNase Z</shortName>
        <ecNumber evidence="8">3.1.26.11</ecNumber>
    </recommendedName>
    <alternativeName>
        <fullName evidence="8">tRNA 3 endonuclease</fullName>
    </alternativeName>
    <alternativeName>
        <fullName evidence="8">tRNase Z</fullName>
    </alternativeName>
</protein>
<feature type="binding site" evidence="8">
    <location>
        <position position="67"/>
    </location>
    <ligand>
        <name>Zn(2+)</name>
        <dbReference type="ChEBI" id="CHEBI:29105"/>
        <label>2</label>
        <note>catalytic</note>
    </ligand>
</feature>
<evidence type="ECO:0000256" key="2">
    <source>
        <dbReference type="ARBA" id="ARBA00022694"/>
    </source>
</evidence>
<feature type="binding site" evidence="8">
    <location>
        <position position="64"/>
    </location>
    <ligand>
        <name>Zn(2+)</name>
        <dbReference type="ChEBI" id="CHEBI:29105"/>
        <label>1</label>
        <note>catalytic</note>
    </ligand>
</feature>
<proteinExistence type="inferred from homology"/>
<feature type="binding site" evidence="8">
    <location>
        <position position="62"/>
    </location>
    <ligand>
        <name>Zn(2+)</name>
        <dbReference type="ChEBI" id="CHEBI:29105"/>
        <label>1</label>
        <note>catalytic</note>
    </ligand>
</feature>
<dbReference type="PANTHER" id="PTHR46018">
    <property type="entry name" value="ZINC PHOSPHODIESTERASE ELAC PROTEIN 1"/>
    <property type="match status" value="1"/>
</dbReference>